<keyword evidence="2" id="KW-1185">Reference proteome</keyword>
<sequence>MTNFADRLIARGAGQPAGLPLLKARPAARFEQEMVPTVDAATPDEQQFEKPAQSPAVSRKTNPAPAKATRQAHSDESALPNENVKADGDRPLPASEPLSSPPRSSPPAMIASQQDFEMLEQSDAPGSEPAASRPPSFEHPEVPHHQRPMFFDVPPMAPIVTAATPVESAPSPPTISIGRIDVQFLPQERPAAPARPQPQRTRGFDSYARARRGEPR</sequence>
<organism evidence="1 2">
    <name type="scientific">Taklimakanibacter albus</name>
    <dbReference type="NCBI Taxonomy" id="2800327"/>
    <lineage>
        <taxon>Bacteria</taxon>
        <taxon>Pseudomonadati</taxon>
        <taxon>Pseudomonadota</taxon>
        <taxon>Alphaproteobacteria</taxon>
        <taxon>Hyphomicrobiales</taxon>
        <taxon>Aestuariivirgaceae</taxon>
        <taxon>Taklimakanibacter</taxon>
    </lineage>
</organism>
<gene>
    <name evidence="1" type="ORF">JHL16_25280</name>
</gene>
<reference evidence="1" key="1">
    <citation type="submission" date="2021-01" db="EMBL/GenBank/DDBJ databases">
        <authorList>
            <person name="Sun Q."/>
        </authorList>
    </citation>
    <scope>NUCLEOTIDE SEQUENCE</scope>
    <source>
        <strain evidence="1">YIM B02566</strain>
    </source>
</reference>
<dbReference type="Proteomes" id="UP000616151">
    <property type="component" value="Unassembled WGS sequence"/>
</dbReference>
<dbReference type="EMBL" id="JAENHL010000008">
    <property type="protein sequence ID" value="MBK1869699.1"/>
    <property type="molecule type" value="Genomic_DNA"/>
</dbReference>
<evidence type="ECO:0000313" key="1">
    <source>
        <dbReference type="EMBL" id="MBK1869699.1"/>
    </source>
</evidence>
<evidence type="ECO:0000313" key="2">
    <source>
        <dbReference type="Proteomes" id="UP000616151"/>
    </source>
</evidence>
<accession>A0ACC5RAK2</accession>
<proteinExistence type="predicted"/>
<comment type="caution">
    <text evidence="1">The sequence shown here is derived from an EMBL/GenBank/DDBJ whole genome shotgun (WGS) entry which is preliminary data.</text>
</comment>
<protein>
    <submittedName>
        <fullName evidence="1">Uncharacterized protein</fullName>
    </submittedName>
</protein>
<name>A0ACC5RAK2_9HYPH</name>